<evidence type="ECO:0000256" key="1">
    <source>
        <dbReference type="SAM" id="MobiDB-lite"/>
    </source>
</evidence>
<dbReference type="SUPFAM" id="SSF46689">
    <property type="entry name" value="Homeodomain-like"/>
    <property type="match status" value="1"/>
</dbReference>
<keyword evidence="3" id="KW-1185">Reference proteome</keyword>
<protein>
    <recommendedName>
        <fullName evidence="4">Transposase</fullName>
    </recommendedName>
</protein>
<accession>A0ABW2L8F9</accession>
<dbReference type="RefSeq" id="WP_379714319.1">
    <property type="nucleotide sequence ID" value="NZ_JBHTBS010000009.1"/>
</dbReference>
<evidence type="ECO:0000313" key="3">
    <source>
        <dbReference type="Proteomes" id="UP001596472"/>
    </source>
</evidence>
<organism evidence="2 3">
    <name type="scientific">Haloferula chungangensis</name>
    <dbReference type="NCBI Taxonomy" id="1048331"/>
    <lineage>
        <taxon>Bacteria</taxon>
        <taxon>Pseudomonadati</taxon>
        <taxon>Verrucomicrobiota</taxon>
        <taxon>Verrucomicrobiia</taxon>
        <taxon>Verrucomicrobiales</taxon>
        <taxon>Verrucomicrobiaceae</taxon>
        <taxon>Haloferula</taxon>
    </lineage>
</organism>
<comment type="caution">
    <text evidence="2">The sequence shown here is derived from an EMBL/GenBank/DDBJ whole genome shotgun (WGS) entry which is preliminary data.</text>
</comment>
<dbReference type="EMBL" id="JBHTBS010000009">
    <property type="protein sequence ID" value="MFC7338682.1"/>
    <property type="molecule type" value="Genomic_DNA"/>
</dbReference>
<proteinExistence type="predicted"/>
<dbReference type="InterPro" id="IPR009057">
    <property type="entry name" value="Homeodomain-like_sf"/>
</dbReference>
<dbReference type="Proteomes" id="UP001596472">
    <property type="component" value="Unassembled WGS sequence"/>
</dbReference>
<feature type="compositionally biased region" description="Basic residues" evidence="1">
    <location>
        <begin position="64"/>
        <end position="80"/>
    </location>
</feature>
<evidence type="ECO:0008006" key="4">
    <source>
        <dbReference type="Google" id="ProtNLM"/>
    </source>
</evidence>
<gene>
    <name evidence="2" type="ORF">ACFQY0_15915</name>
</gene>
<reference evidence="3" key="1">
    <citation type="journal article" date="2019" name="Int. J. Syst. Evol. Microbiol.">
        <title>The Global Catalogue of Microorganisms (GCM) 10K type strain sequencing project: providing services to taxonomists for standard genome sequencing and annotation.</title>
        <authorList>
            <consortium name="The Broad Institute Genomics Platform"/>
            <consortium name="The Broad Institute Genome Sequencing Center for Infectious Disease"/>
            <person name="Wu L."/>
            <person name="Ma J."/>
        </authorList>
    </citation>
    <scope>NUCLEOTIDE SEQUENCE [LARGE SCALE GENOMIC DNA]</scope>
    <source>
        <strain evidence="3">CGMCC 4.1467</strain>
    </source>
</reference>
<evidence type="ECO:0000313" key="2">
    <source>
        <dbReference type="EMBL" id="MFC7338682.1"/>
    </source>
</evidence>
<sequence>MANKKSTKGKRYTDEEKQEIIDFVNEYNAANGRGGAANASKKFGVSQLTVGAWLKGGAKKVGKASSKVSKKAGKVARRGRPPGSKAKASATGSGGRSEVLAAMAQADKEIAAARKELAALEAKFEQLKGSL</sequence>
<name>A0ABW2L8F9_9BACT</name>
<feature type="region of interest" description="Disordered" evidence="1">
    <location>
        <begin position="64"/>
        <end position="97"/>
    </location>
</feature>